<evidence type="ECO:0000313" key="2">
    <source>
        <dbReference type="EMBL" id="RFS20979.1"/>
    </source>
</evidence>
<reference evidence="2 3" key="1">
    <citation type="submission" date="2018-07" db="EMBL/GenBank/DDBJ databases">
        <title>Chitinophaga K2CV101002-2 sp. nov., isolated from a monsoon evergreen broad-leaved forest soil.</title>
        <authorList>
            <person name="Lv Y."/>
        </authorList>
    </citation>
    <scope>NUCLEOTIDE SEQUENCE [LARGE SCALE GENOMIC DNA]</scope>
    <source>
        <strain evidence="2 3">GDMCC 1.1288</strain>
    </source>
</reference>
<dbReference type="AlphaFoldDB" id="A0A3E1Y7C4"/>
<dbReference type="Gene3D" id="3.30.700.10">
    <property type="entry name" value="Glycoprotein, Type 4 Pilin"/>
    <property type="match status" value="1"/>
</dbReference>
<dbReference type="InterPro" id="IPR013545">
    <property type="entry name" value="T2SS_protein-GspG_C"/>
</dbReference>
<keyword evidence="3" id="KW-1185">Reference proteome</keyword>
<evidence type="ECO:0000259" key="1">
    <source>
        <dbReference type="Pfam" id="PF08334"/>
    </source>
</evidence>
<dbReference type="Proteomes" id="UP000260644">
    <property type="component" value="Unassembled WGS sequence"/>
</dbReference>
<accession>A0A3E1Y7C4</accession>
<comment type="caution">
    <text evidence="2">The sequence shown here is derived from an EMBL/GenBank/DDBJ whole genome shotgun (WGS) entry which is preliminary data.</text>
</comment>
<dbReference type="SUPFAM" id="SSF54523">
    <property type="entry name" value="Pili subunits"/>
    <property type="match status" value="1"/>
</dbReference>
<organism evidence="2 3">
    <name type="scientific">Chitinophaga silvatica</name>
    <dbReference type="NCBI Taxonomy" id="2282649"/>
    <lineage>
        <taxon>Bacteria</taxon>
        <taxon>Pseudomonadati</taxon>
        <taxon>Bacteroidota</taxon>
        <taxon>Chitinophagia</taxon>
        <taxon>Chitinophagales</taxon>
        <taxon>Chitinophagaceae</taxon>
        <taxon>Chitinophaga</taxon>
    </lineage>
</organism>
<name>A0A3E1Y7C4_9BACT</name>
<dbReference type="InterPro" id="IPR045584">
    <property type="entry name" value="Pilin-like"/>
</dbReference>
<dbReference type="OrthoDB" id="1429071at2"/>
<dbReference type="EMBL" id="QPMM01000009">
    <property type="protein sequence ID" value="RFS20979.1"/>
    <property type="molecule type" value="Genomic_DNA"/>
</dbReference>
<protein>
    <recommendedName>
        <fullName evidence="1">Type II secretion system protein GspG C-terminal domain-containing protein</fullName>
    </recommendedName>
</protein>
<gene>
    <name evidence="2" type="ORF">DVR12_16645</name>
</gene>
<proteinExistence type="predicted"/>
<dbReference type="Pfam" id="PF08334">
    <property type="entry name" value="T2SSG"/>
    <property type="match status" value="1"/>
</dbReference>
<sequence length="83" mass="9744">MYTKEDCKEIKMAIDNYKKQKNTYPSNLSSLISNNPMRQNWSKDRWEHNYSYAINSMDSSYTLISAGKDGKFGTKDDLIYKND</sequence>
<feature type="domain" description="Type II secretion system protein GspG C-terminal" evidence="1">
    <location>
        <begin position="3"/>
        <end position="77"/>
    </location>
</feature>
<dbReference type="RefSeq" id="WP_116976928.1">
    <property type="nucleotide sequence ID" value="NZ_QPMM01000009.1"/>
</dbReference>
<evidence type="ECO:0000313" key="3">
    <source>
        <dbReference type="Proteomes" id="UP000260644"/>
    </source>
</evidence>